<dbReference type="EMBL" id="JBGOGF010000002">
    <property type="protein sequence ID" value="MFA1770597.1"/>
    <property type="molecule type" value="Genomic_DNA"/>
</dbReference>
<accession>A0A5M8QF86</accession>
<protein>
    <submittedName>
        <fullName evidence="1">Uncharacterized protein</fullName>
    </submittedName>
</protein>
<evidence type="ECO:0000313" key="3">
    <source>
        <dbReference type="Proteomes" id="UP000323866"/>
    </source>
</evidence>
<dbReference type="AlphaFoldDB" id="A0A5M8QF86"/>
<reference evidence="1 3" key="1">
    <citation type="submission" date="2019-07" db="EMBL/GenBank/DDBJ databases">
        <authorList>
            <person name="Qu J.-H."/>
        </authorList>
    </citation>
    <scope>NUCLEOTIDE SEQUENCE [LARGE SCALE GENOMIC DNA]</scope>
    <source>
        <strain evidence="1 3">MDT1-10-3</strain>
    </source>
</reference>
<sequence>MKVQQPAAVSFASAPAQFLVLSLDNVPIKGSSEKTKAVYSKARQQALASVQEEVAKRNITKAILADSADGVPTLLQKSPLSREVVQELCLQK</sequence>
<evidence type="ECO:0000313" key="1">
    <source>
        <dbReference type="EMBL" id="KAA6434669.1"/>
    </source>
</evidence>
<reference evidence="2 4" key="3">
    <citation type="submission" date="2024-08" db="EMBL/GenBank/DDBJ databases">
        <authorList>
            <person name="Wei W."/>
        </authorList>
    </citation>
    <scope>NUCLEOTIDE SEQUENCE [LARGE SCALE GENOMIC DNA]</scope>
    <source>
        <strain evidence="2 4">XU2</strain>
    </source>
</reference>
<organism evidence="1 3">
    <name type="scientific">Rufibacter glacialis</name>
    <dbReference type="NCBI Taxonomy" id="1259555"/>
    <lineage>
        <taxon>Bacteria</taxon>
        <taxon>Pseudomonadati</taxon>
        <taxon>Bacteroidota</taxon>
        <taxon>Cytophagia</taxon>
        <taxon>Cytophagales</taxon>
        <taxon>Hymenobacteraceae</taxon>
        <taxon>Rufibacter</taxon>
    </lineage>
</organism>
<dbReference type="Proteomes" id="UP000323866">
    <property type="component" value="Unassembled WGS sequence"/>
</dbReference>
<proteinExistence type="predicted"/>
<reference evidence="1 3" key="2">
    <citation type="submission" date="2019-09" db="EMBL/GenBank/DDBJ databases">
        <title>A bacterium isolated from glacier soil.</title>
        <authorList>
            <person name="Liu Q."/>
        </authorList>
    </citation>
    <scope>NUCLEOTIDE SEQUENCE [LARGE SCALE GENOMIC DNA]</scope>
    <source>
        <strain evidence="1 3">MDT1-10-3</strain>
    </source>
</reference>
<gene>
    <name evidence="2" type="ORF">ACD591_04785</name>
    <name evidence="1" type="ORF">FOE74_10845</name>
</gene>
<comment type="caution">
    <text evidence="1">The sequence shown here is derived from an EMBL/GenBank/DDBJ whole genome shotgun (WGS) entry which is preliminary data.</text>
</comment>
<name>A0A5M8QF86_9BACT</name>
<evidence type="ECO:0000313" key="4">
    <source>
        <dbReference type="Proteomes" id="UP001570846"/>
    </source>
</evidence>
<evidence type="ECO:0000313" key="2">
    <source>
        <dbReference type="EMBL" id="MFA1770597.1"/>
    </source>
</evidence>
<keyword evidence="4" id="KW-1185">Reference proteome</keyword>
<dbReference type="RefSeq" id="WP_149098611.1">
    <property type="nucleotide sequence ID" value="NZ_BMMG01000003.1"/>
</dbReference>
<dbReference type="Proteomes" id="UP001570846">
    <property type="component" value="Unassembled WGS sequence"/>
</dbReference>
<dbReference type="EMBL" id="VKKZ01000020">
    <property type="protein sequence ID" value="KAA6434669.1"/>
    <property type="molecule type" value="Genomic_DNA"/>
</dbReference>